<dbReference type="Proteomes" id="UP000649604">
    <property type="component" value="Unassembled WGS sequence"/>
</dbReference>
<evidence type="ECO:0000256" key="1">
    <source>
        <dbReference type="ARBA" id="ARBA00022801"/>
    </source>
</evidence>
<feature type="short sequence motif" description="HXTX 1" evidence="2">
    <location>
        <begin position="66"/>
        <end position="69"/>
    </location>
</feature>
<feature type="active site" description="Proton donor" evidence="2">
    <location>
        <position position="66"/>
    </location>
</feature>
<dbReference type="EC" id="3.1.4.58" evidence="2"/>
<dbReference type="GO" id="GO:0004113">
    <property type="term" value="F:2',3'-cyclic-nucleotide 3'-phosphodiesterase activity"/>
    <property type="evidence" value="ECO:0007669"/>
    <property type="project" value="InterPro"/>
</dbReference>
<reference evidence="4" key="1">
    <citation type="submission" date="2019-11" db="EMBL/GenBank/DDBJ databases">
        <title>Microbial mats filling the niche in hypersaline microbial mats.</title>
        <authorList>
            <person name="Wong H.L."/>
            <person name="Macleod F.I."/>
            <person name="White R.A. III"/>
            <person name="Burns B.P."/>
        </authorList>
    </citation>
    <scope>NUCLEOTIDE SEQUENCE</scope>
    <source>
        <strain evidence="4">Rbin_158</strain>
    </source>
</reference>
<sequence>MLHAVEDEPCRCVRVMHVLSYPSMKAIRAFIAIKIPESVQAKLQGVQDKLKQADAHVSWVKPANIHLTLKFLGNIEEAQIPALTKSLQESVKTVSPFQLQIGYAGAFPNLRYPRVVWIGVTDDEQDSLRTLQEDLAARLAKLGFKQESGRFKPHLTLGRVRSQKNRSNLLRAVEAIVNIWVGEISVDAIYLIQSELKPSGAEYTDLATIPIV</sequence>
<dbReference type="InterPro" id="IPR014051">
    <property type="entry name" value="Phosphoesterase_HXTX"/>
</dbReference>
<comment type="function">
    <text evidence="2">Hydrolyzes RNA 2',3'-cyclic phosphodiester to an RNA 2'-phosphomonoester.</text>
</comment>
<dbReference type="HAMAP" id="MF_01940">
    <property type="entry name" value="RNA_CPDase"/>
    <property type="match status" value="1"/>
</dbReference>
<evidence type="ECO:0000256" key="2">
    <source>
        <dbReference type="HAMAP-Rule" id="MF_01940"/>
    </source>
</evidence>
<evidence type="ECO:0000313" key="4">
    <source>
        <dbReference type="EMBL" id="MBD3324050.1"/>
    </source>
</evidence>
<comment type="catalytic activity">
    <reaction evidence="2">
        <text>a 3'-end 2',3'-cyclophospho-ribonucleotide-RNA + H2O = a 3'-end 2'-phospho-ribonucleotide-RNA + H(+)</text>
        <dbReference type="Rhea" id="RHEA:11828"/>
        <dbReference type="Rhea" id="RHEA-COMP:10464"/>
        <dbReference type="Rhea" id="RHEA-COMP:17353"/>
        <dbReference type="ChEBI" id="CHEBI:15377"/>
        <dbReference type="ChEBI" id="CHEBI:15378"/>
        <dbReference type="ChEBI" id="CHEBI:83064"/>
        <dbReference type="ChEBI" id="CHEBI:173113"/>
        <dbReference type="EC" id="3.1.4.58"/>
    </reaction>
</comment>
<evidence type="ECO:0000313" key="5">
    <source>
        <dbReference type="Proteomes" id="UP000649604"/>
    </source>
</evidence>
<keyword evidence="1 2" id="KW-0378">Hydrolase</keyword>
<organism evidence="4 5">
    <name type="scientific">candidate division KSB3 bacterium</name>
    <dbReference type="NCBI Taxonomy" id="2044937"/>
    <lineage>
        <taxon>Bacteria</taxon>
        <taxon>candidate division KSB3</taxon>
    </lineage>
</organism>
<feature type="domain" description="Phosphoesterase HXTX" evidence="3">
    <location>
        <begin position="119"/>
        <end position="200"/>
    </location>
</feature>
<dbReference type="PANTHER" id="PTHR35561:SF1">
    <property type="entry name" value="RNA 2',3'-CYCLIC PHOSPHODIESTERASE"/>
    <property type="match status" value="1"/>
</dbReference>
<accession>A0A9D5JTT2</accession>
<dbReference type="NCBIfam" id="TIGR02258">
    <property type="entry name" value="2_5_ligase"/>
    <property type="match status" value="1"/>
</dbReference>
<dbReference type="EMBL" id="WJJP01000176">
    <property type="protein sequence ID" value="MBD3324050.1"/>
    <property type="molecule type" value="Genomic_DNA"/>
</dbReference>
<dbReference type="GO" id="GO:0008664">
    <property type="term" value="F:RNA 2',3'-cyclic 3'-phosphodiesterase activity"/>
    <property type="evidence" value="ECO:0007669"/>
    <property type="project" value="UniProtKB-EC"/>
</dbReference>
<dbReference type="SUPFAM" id="SSF55144">
    <property type="entry name" value="LigT-like"/>
    <property type="match status" value="1"/>
</dbReference>
<dbReference type="InterPro" id="IPR004175">
    <property type="entry name" value="RNA_CPDase"/>
</dbReference>
<dbReference type="AlphaFoldDB" id="A0A9D5JTT2"/>
<comment type="similarity">
    <text evidence="2">Belongs to the 2H phosphoesterase superfamily. ThpR family.</text>
</comment>
<evidence type="ECO:0000259" key="3">
    <source>
        <dbReference type="Pfam" id="PF02834"/>
    </source>
</evidence>
<proteinExistence type="inferred from homology"/>
<protein>
    <recommendedName>
        <fullName evidence="2">RNA 2',3'-cyclic phosphodiesterase</fullName>
        <shortName evidence="2">RNA 2',3'-CPDase</shortName>
        <ecNumber evidence="2">3.1.4.58</ecNumber>
    </recommendedName>
</protein>
<dbReference type="PANTHER" id="PTHR35561">
    <property type="entry name" value="RNA 2',3'-CYCLIC PHOSPHODIESTERASE"/>
    <property type="match status" value="1"/>
</dbReference>
<dbReference type="InterPro" id="IPR009097">
    <property type="entry name" value="Cyclic_Pdiesterase"/>
</dbReference>
<dbReference type="Pfam" id="PF02834">
    <property type="entry name" value="LigT_PEase"/>
    <property type="match status" value="2"/>
</dbReference>
<feature type="domain" description="Phosphoesterase HXTX" evidence="3">
    <location>
        <begin position="33"/>
        <end position="117"/>
    </location>
</feature>
<name>A0A9D5JTT2_9BACT</name>
<gene>
    <name evidence="4" type="primary">thpR</name>
    <name evidence="4" type="ORF">GF339_05660</name>
</gene>
<comment type="caution">
    <text evidence="4">The sequence shown here is derived from an EMBL/GenBank/DDBJ whole genome shotgun (WGS) entry which is preliminary data.</text>
</comment>
<dbReference type="Gene3D" id="3.90.1140.10">
    <property type="entry name" value="Cyclic phosphodiesterase"/>
    <property type="match status" value="1"/>
</dbReference>
<feature type="short sequence motif" description="HXTX 2" evidence="2">
    <location>
        <begin position="154"/>
        <end position="157"/>
    </location>
</feature>
<feature type="active site" description="Proton acceptor" evidence="2">
    <location>
        <position position="154"/>
    </location>
</feature>